<feature type="coiled-coil region" evidence="1">
    <location>
        <begin position="37"/>
        <end position="64"/>
    </location>
</feature>
<organism evidence="2 3">
    <name type="scientific">Mesorhizobium sanjuanii</name>
    <dbReference type="NCBI Taxonomy" id="2037900"/>
    <lineage>
        <taxon>Bacteria</taxon>
        <taxon>Pseudomonadati</taxon>
        <taxon>Pseudomonadota</taxon>
        <taxon>Alphaproteobacteria</taxon>
        <taxon>Hyphomicrobiales</taxon>
        <taxon>Phyllobacteriaceae</taxon>
        <taxon>Mesorhizobium</taxon>
    </lineage>
</organism>
<evidence type="ECO:0000313" key="3">
    <source>
        <dbReference type="Proteomes" id="UP000219182"/>
    </source>
</evidence>
<protein>
    <submittedName>
        <fullName evidence="2">Uncharacterized protein</fullName>
    </submittedName>
</protein>
<keyword evidence="3" id="KW-1185">Reference proteome</keyword>
<name>A0A2A6FAE2_9HYPH</name>
<evidence type="ECO:0000256" key="1">
    <source>
        <dbReference type="SAM" id="Coils"/>
    </source>
</evidence>
<dbReference type="RefSeq" id="WP_097575804.1">
    <property type="nucleotide sequence ID" value="NZ_NWQG01000159.1"/>
</dbReference>
<gene>
    <name evidence="2" type="ORF">CN311_21985</name>
</gene>
<reference evidence="2 3" key="1">
    <citation type="submission" date="2017-09" db="EMBL/GenBank/DDBJ databases">
        <title>Mesorhizobum sanjuanii sp. nov. isolated from nodules of Lotus tenuis in saline-alkaline lowlands of Flooding Pampa.</title>
        <authorList>
            <person name="Sannazzaro A.I."/>
            <person name="Torres Tejerizo G.A."/>
            <person name="Fontana F."/>
            <person name="Cumpa Velazquez L.M."/>
            <person name="Hansen L."/>
            <person name="Pistorio M."/>
            <person name="Estrella M.J."/>
        </authorList>
    </citation>
    <scope>NUCLEOTIDE SEQUENCE [LARGE SCALE GENOMIC DNA]</scope>
    <source>
        <strain evidence="2 3">BSA136</strain>
    </source>
</reference>
<comment type="caution">
    <text evidence="2">The sequence shown here is derived from an EMBL/GenBank/DDBJ whole genome shotgun (WGS) entry which is preliminary data.</text>
</comment>
<dbReference type="Proteomes" id="UP000219182">
    <property type="component" value="Unassembled WGS sequence"/>
</dbReference>
<dbReference type="EMBL" id="NWQG01000159">
    <property type="protein sequence ID" value="PDQ18917.1"/>
    <property type="molecule type" value="Genomic_DNA"/>
</dbReference>
<sequence>MSALLAILSALAGNRTIMAIFATLVGGLGLYVAGGVNRAKKDAARQAAEKLVAAEDRLEMDREATDVERSARDLPDEAARREAMRWARR</sequence>
<dbReference type="AlphaFoldDB" id="A0A2A6FAE2"/>
<evidence type="ECO:0000313" key="2">
    <source>
        <dbReference type="EMBL" id="PDQ18917.1"/>
    </source>
</evidence>
<keyword evidence="1" id="KW-0175">Coiled coil</keyword>
<proteinExistence type="predicted"/>
<accession>A0A2A6FAE2</accession>